<feature type="compositionally biased region" description="Polar residues" evidence="1">
    <location>
        <begin position="548"/>
        <end position="560"/>
    </location>
</feature>
<reference evidence="4 5" key="1">
    <citation type="submission" date="2015-01" db="EMBL/GenBank/DDBJ databases">
        <title>The Genome Sequence of Exophiala sideris CBS121828.</title>
        <authorList>
            <consortium name="The Broad Institute Genomics Platform"/>
            <person name="Cuomo C."/>
            <person name="de Hoog S."/>
            <person name="Gorbushina A."/>
            <person name="Stielow B."/>
            <person name="Teixiera M."/>
            <person name="Abouelleil A."/>
            <person name="Chapman S.B."/>
            <person name="Priest M."/>
            <person name="Young S.K."/>
            <person name="Wortman J."/>
            <person name="Nusbaum C."/>
            <person name="Birren B."/>
        </authorList>
    </citation>
    <scope>NUCLEOTIDE SEQUENCE [LARGE SCALE GENOMIC DNA]</scope>
    <source>
        <strain evidence="4 5">CBS 121828</strain>
    </source>
</reference>
<dbReference type="InterPro" id="IPR018834">
    <property type="entry name" value="DNA/RNA-bd_Est1-type"/>
</dbReference>
<feature type="domain" description="DNA/RNA-binding" evidence="2">
    <location>
        <begin position="189"/>
        <end position="467"/>
    </location>
</feature>
<dbReference type="Proteomes" id="UP000053599">
    <property type="component" value="Unassembled WGS sequence"/>
</dbReference>
<feature type="region of interest" description="Disordered" evidence="1">
    <location>
        <begin position="789"/>
        <end position="817"/>
    </location>
</feature>
<dbReference type="STRING" id="1016849.A0A0D1Y8M3"/>
<feature type="compositionally biased region" description="Polar residues" evidence="1">
    <location>
        <begin position="695"/>
        <end position="706"/>
    </location>
</feature>
<evidence type="ECO:0000313" key="4">
    <source>
        <dbReference type="EMBL" id="KIV77134.1"/>
    </source>
</evidence>
<evidence type="ECO:0000256" key="1">
    <source>
        <dbReference type="SAM" id="MobiDB-lite"/>
    </source>
</evidence>
<dbReference type="InterPro" id="IPR011990">
    <property type="entry name" value="TPR-like_helical_dom_sf"/>
</dbReference>
<dbReference type="Pfam" id="PF10374">
    <property type="entry name" value="EST1"/>
    <property type="match status" value="1"/>
</dbReference>
<evidence type="ECO:0008006" key="6">
    <source>
        <dbReference type="Google" id="ProtNLM"/>
    </source>
</evidence>
<dbReference type="HOGENOM" id="CLU_013363_1_1_1"/>
<evidence type="ECO:0000313" key="5">
    <source>
        <dbReference type="Proteomes" id="UP000053599"/>
    </source>
</evidence>
<organism evidence="4 5">
    <name type="scientific">Exophiala sideris</name>
    <dbReference type="NCBI Taxonomy" id="1016849"/>
    <lineage>
        <taxon>Eukaryota</taxon>
        <taxon>Fungi</taxon>
        <taxon>Dikarya</taxon>
        <taxon>Ascomycota</taxon>
        <taxon>Pezizomycotina</taxon>
        <taxon>Eurotiomycetes</taxon>
        <taxon>Chaetothyriomycetidae</taxon>
        <taxon>Chaetothyriales</taxon>
        <taxon>Herpotrichiellaceae</taxon>
        <taxon>Exophiala</taxon>
    </lineage>
</organism>
<gene>
    <name evidence="4" type="ORF">PV11_08958</name>
</gene>
<dbReference type="InterPro" id="IPR045153">
    <property type="entry name" value="Est1/Ebs1-like"/>
</dbReference>
<dbReference type="Gene3D" id="1.25.40.10">
    <property type="entry name" value="Tetratricopeptide repeat domain"/>
    <property type="match status" value="1"/>
</dbReference>
<feature type="compositionally biased region" description="Polar residues" evidence="1">
    <location>
        <begin position="678"/>
        <end position="687"/>
    </location>
</feature>
<feature type="region of interest" description="Disordered" evidence="1">
    <location>
        <begin position="545"/>
        <end position="564"/>
    </location>
</feature>
<feature type="region of interest" description="Disordered" evidence="1">
    <location>
        <begin position="641"/>
        <end position="717"/>
    </location>
</feature>
<proteinExistence type="predicted"/>
<sequence>METIAEQANKSVDQAEKDVLVSLKQKETAYSSLEQRLAKFRLACQDFIFIGFEAAAQKKTESRLWDAHSKVNKKFRQFLAPFREGDGKKKHVERRKAEKLYLEFIKSSMRFYRGYIQRLASHFSDIPEVFEIARKFNLDTKSADTPQPVVMTLKGLIVRSCYLTLIQLGDLSRYRETELQSKERNWGPAKGYYDLATALDPTSGMSYNQLAVIALTDQDHLRAVYYLYRAICVNKPAPLAPGNLDLEFKKVRTKSNQGKLFASGDTAGDGSLALQDRFLLFHARCVDKDFKGYEDHQAEIHRLLADELREKPFDTIIRKFCLINIAAEQFAGRKVHDDSSAIRSFEILQHFNISTFFMLLNLLLDELQQLAKQPDRITETSPNDPSQITPVLRRILPHLRIYSGWLLSTVHLLLANKALSVQVSELWQAYAEALTLLRQTFSILEVQDISYLLEEDQDTLAFTAFSEYLRGQRFQNSSHQGKPSYSDAAFGQRSVENEMLYRIKGLVKDGMYLCRREGDFESLSIPLIFAGLRFVYSAQGEAHPGNAADSSLQAHSSANGLSRDDIERARTSINAAIHRSNQYEDTSEAGAASMTSTMENMVNNLTKQDGSEMSVAPTTVLREHATSSLEMPLEHLPAEGRASGMLPPTRAALDPPHSSRHSIGSLPGLHDRLRDRSSLPSIWNTPFTPRPEDLSASSPRPSTAHRTSAAVPPSTLNSPAMFQADVLQLQEQIQNRSSPPESFQPTMSSHYETPTHLTSWIRNIDQLQASPSPFQASSVVAAVNGMVIPTRSPEPSPFGAIGEPRAKSRAPTSGQAG</sequence>
<name>A0A0D1Y8M3_9EURO</name>
<dbReference type="PANTHER" id="PTHR15696">
    <property type="entry name" value="SMG-7 SUPPRESSOR WITH MORPHOLOGICAL EFFECT ON GENITALIA PROTEIN 7"/>
    <property type="match status" value="1"/>
</dbReference>
<evidence type="ECO:0000259" key="3">
    <source>
        <dbReference type="Pfam" id="PF10374"/>
    </source>
</evidence>
<dbReference type="SUPFAM" id="SSF48452">
    <property type="entry name" value="TPR-like"/>
    <property type="match status" value="1"/>
</dbReference>
<protein>
    <recommendedName>
        <fullName evidence="6">DNA/RNA-binding domain-containing protein</fullName>
    </recommendedName>
</protein>
<feature type="domain" description="Telomerase activating protein Est1-like N-terminal" evidence="3">
    <location>
        <begin position="59"/>
        <end position="177"/>
    </location>
</feature>
<accession>A0A0D1Y8M3</accession>
<dbReference type="EMBL" id="KN846954">
    <property type="protein sequence ID" value="KIV77134.1"/>
    <property type="molecule type" value="Genomic_DNA"/>
</dbReference>
<dbReference type="Pfam" id="PF10373">
    <property type="entry name" value="EST1_DNA_bind"/>
    <property type="match status" value="1"/>
</dbReference>
<dbReference type="OrthoDB" id="69928at2759"/>
<dbReference type="InterPro" id="IPR019458">
    <property type="entry name" value="Est1-like_N"/>
</dbReference>
<dbReference type="AlphaFoldDB" id="A0A0D1Y8M3"/>
<dbReference type="PANTHER" id="PTHR15696:SF36">
    <property type="entry name" value="NONSENSE-MEDIATED MRNA DECAY FACTOR"/>
    <property type="match status" value="1"/>
</dbReference>
<evidence type="ECO:0000259" key="2">
    <source>
        <dbReference type="Pfam" id="PF10373"/>
    </source>
</evidence>